<organism evidence="1 2">
    <name type="scientific">Paracoccus broussonetiae</name>
    <dbReference type="NCBI Taxonomy" id="3075834"/>
    <lineage>
        <taxon>Bacteria</taxon>
        <taxon>Pseudomonadati</taxon>
        <taxon>Pseudomonadota</taxon>
        <taxon>Alphaproteobacteria</taxon>
        <taxon>Rhodobacterales</taxon>
        <taxon>Paracoccaceae</taxon>
        <taxon>Paracoccus</taxon>
    </lineage>
</organism>
<reference evidence="2" key="1">
    <citation type="submission" date="2023-07" db="EMBL/GenBank/DDBJ databases">
        <title>Characterization of two Paracoccaceae strains isolated from Phycosphere and proposal of Xinfangfangia lacusdiani sp. nov.</title>
        <authorList>
            <person name="Deng Y."/>
            <person name="Zhang Y.Q."/>
        </authorList>
    </citation>
    <scope>NUCLEOTIDE SEQUENCE [LARGE SCALE GENOMIC DNA]</scope>
    <source>
        <strain evidence="2">CPCC 101403</strain>
    </source>
</reference>
<dbReference type="EMBL" id="JAVRQI010000005">
    <property type="protein sequence ID" value="MDT1061959.1"/>
    <property type="molecule type" value="Genomic_DNA"/>
</dbReference>
<evidence type="ECO:0008006" key="3">
    <source>
        <dbReference type="Google" id="ProtNLM"/>
    </source>
</evidence>
<dbReference type="Gene3D" id="3.40.50.300">
    <property type="entry name" value="P-loop containing nucleotide triphosphate hydrolases"/>
    <property type="match status" value="1"/>
</dbReference>
<gene>
    <name evidence="1" type="ORF">RM190_08840</name>
</gene>
<dbReference type="SUPFAM" id="SSF52540">
    <property type="entry name" value="P-loop containing nucleoside triphosphate hydrolases"/>
    <property type="match status" value="1"/>
</dbReference>
<accession>A0ABU3ECK6</accession>
<dbReference type="InterPro" id="IPR027417">
    <property type="entry name" value="P-loop_NTPase"/>
</dbReference>
<comment type="caution">
    <text evidence="1">The sequence shown here is derived from an EMBL/GenBank/DDBJ whole genome shotgun (WGS) entry which is preliminary data.</text>
</comment>
<dbReference type="Proteomes" id="UP001251085">
    <property type="component" value="Unassembled WGS sequence"/>
</dbReference>
<name>A0ABU3ECK6_9RHOB</name>
<dbReference type="RefSeq" id="WP_311759051.1">
    <property type="nucleotide sequence ID" value="NZ_JAVRQI010000005.1"/>
</dbReference>
<evidence type="ECO:0000313" key="1">
    <source>
        <dbReference type="EMBL" id="MDT1061959.1"/>
    </source>
</evidence>
<keyword evidence="2" id="KW-1185">Reference proteome</keyword>
<evidence type="ECO:0000313" key="2">
    <source>
        <dbReference type="Proteomes" id="UP001251085"/>
    </source>
</evidence>
<sequence>MDVLLARNTGLERTRDYGWKHSFPQFSSVLRDDLLVICFRDPETWLRSMYAKPWHVPDARVNVTFSEFLRAPWETVMDMPGAMNAVGRRRSLGLPVQGDRHPITGLPPANPVRLRNLKNAAFLGVLERRCNVALIRHEDLTLQPQDTVGQICDLFGIAMNQGEFFVPARRLGEMTQRSIQGDRRDATATYYDSDRAFVRAELDHETEQRLGYSFT</sequence>
<proteinExistence type="predicted"/>
<protein>
    <recommendedName>
        <fullName evidence="3">Sulfotransferase family protein</fullName>
    </recommendedName>
</protein>